<proteinExistence type="predicted"/>
<dbReference type="AlphaFoldDB" id="A0A069CSF6"/>
<evidence type="ECO:0000313" key="1">
    <source>
        <dbReference type="EMBL" id="GAK30302.1"/>
    </source>
</evidence>
<dbReference type="OrthoDB" id="2146314at2"/>
<protein>
    <submittedName>
        <fullName evidence="1">Uncharacterized protein</fullName>
    </submittedName>
</protein>
<dbReference type="EMBL" id="DF820485">
    <property type="protein sequence ID" value="GAK30302.1"/>
    <property type="molecule type" value="Genomic_DNA"/>
</dbReference>
<keyword evidence="2" id="KW-1185">Reference proteome</keyword>
<dbReference type="RefSeq" id="WP_027698419.1">
    <property type="nucleotide sequence ID" value="NZ_DF820485.1"/>
</dbReference>
<evidence type="ECO:0000313" key="2">
    <source>
        <dbReference type="Proteomes" id="UP000030643"/>
    </source>
</evidence>
<sequence length="97" mass="11221">MTYRFDLKAAQSDQTLVALSLDDVHFDVGRKWIFDPVKQQFALSFTDEIRTISELRDDPQVRFYLQIAGQNPHAKTSFANLDYQPIKRDEIKGLSEA</sequence>
<gene>
    <name evidence="1" type="ORF">WOSG25_020990</name>
</gene>
<reference evidence="2" key="1">
    <citation type="journal article" date="2014" name="Genome Announc.">
        <title>Draft genome sequence of Weissella oryzae SG25T, isolated from fermented rice grains.</title>
        <authorList>
            <person name="Tanizawa Y."/>
            <person name="Fujisawa T."/>
            <person name="Mochizuki T."/>
            <person name="Kaminuma E."/>
            <person name="Suzuki Y."/>
            <person name="Nakamura Y."/>
            <person name="Tohno M."/>
        </authorList>
    </citation>
    <scope>NUCLEOTIDE SEQUENCE [LARGE SCALE GENOMIC DNA]</scope>
    <source>
        <strain evidence="2">DSM 25784 / JCM 18191 / LMG 30913 / SG25</strain>
    </source>
</reference>
<dbReference type="Proteomes" id="UP000030643">
    <property type="component" value="Unassembled WGS sequence"/>
</dbReference>
<name>A0A069CSF6_WEIOS</name>
<accession>A0A069CSF6</accession>
<organism evidence="1 2">
    <name type="scientific">Weissella oryzae (strain DSM 25784 / JCM 18191 / LMG 30913 / SG25)</name>
    <dbReference type="NCBI Taxonomy" id="1329250"/>
    <lineage>
        <taxon>Bacteria</taxon>
        <taxon>Bacillati</taxon>
        <taxon>Bacillota</taxon>
        <taxon>Bacilli</taxon>
        <taxon>Lactobacillales</taxon>
        <taxon>Lactobacillaceae</taxon>
        <taxon>Weissella</taxon>
    </lineage>
</organism>